<protein>
    <recommendedName>
        <fullName evidence="5">DUF4124 domain-containing protein</fullName>
    </recommendedName>
</protein>
<evidence type="ECO:0008006" key="5">
    <source>
        <dbReference type="Google" id="ProtNLM"/>
    </source>
</evidence>
<evidence type="ECO:0000313" key="3">
    <source>
        <dbReference type="EMBL" id="NMC64480.1"/>
    </source>
</evidence>
<accession>A0A7X9IL77</accession>
<feature type="signal peptide" evidence="2">
    <location>
        <begin position="1"/>
        <end position="19"/>
    </location>
</feature>
<dbReference type="AlphaFoldDB" id="A0A7X9IL77"/>
<feature type="chain" id="PRO_5031116547" description="DUF4124 domain-containing protein" evidence="2">
    <location>
        <begin position="20"/>
        <end position="134"/>
    </location>
</feature>
<feature type="region of interest" description="Disordered" evidence="1">
    <location>
        <begin position="24"/>
        <end position="134"/>
    </location>
</feature>
<evidence type="ECO:0000313" key="4">
    <source>
        <dbReference type="Proteomes" id="UP000524246"/>
    </source>
</evidence>
<name>A0A7X9IL77_9DELT</name>
<dbReference type="Proteomes" id="UP000524246">
    <property type="component" value="Unassembled WGS sequence"/>
</dbReference>
<sequence length="134" mass="14812">MKFAFSLLTLALFPCYVFADGVPSDTPSSGSMANAPVNKASDASFDKRLPPVLPGERMNDSGHEVRVWSSSGPVPVSQAPEPFKDKQLVNDVVRNQGIVIDERRDRFDRRPGDNSWNKPEHEQEQTSPSSQNAK</sequence>
<reference evidence="3 4" key="1">
    <citation type="journal article" date="2020" name="Biotechnol. Biofuels">
        <title>New insights from the biogas microbiome by comprehensive genome-resolved metagenomics of nearly 1600 species originating from multiple anaerobic digesters.</title>
        <authorList>
            <person name="Campanaro S."/>
            <person name="Treu L."/>
            <person name="Rodriguez-R L.M."/>
            <person name="Kovalovszki A."/>
            <person name="Ziels R.M."/>
            <person name="Maus I."/>
            <person name="Zhu X."/>
            <person name="Kougias P.G."/>
            <person name="Basile A."/>
            <person name="Luo G."/>
            <person name="Schluter A."/>
            <person name="Konstantinidis K.T."/>
            <person name="Angelidaki I."/>
        </authorList>
    </citation>
    <scope>NUCLEOTIDE SEQUENCE [LARGE SCALE GENOMIC DNA]</scope>
    <source>
        <strain evidence="3">AS27yjCOA_65</strain>
    </source>
</reference>
<feature type="compositionally biased region" description="Polar residues" evidence="1">
    <location>
        <begin position="125"/>
        <end position="134"/>
    </location>
</feature>
<feature type="compositionally biased region" description="Basic and acidic residues" evidence="1">
    <location>
        <begin position="57"/>
        <end position="66"/>
    </location>
</feature>
<comment type="caution">
    <text evidence="3">The sequence shown here is derived from an EMBL/GenBank/DDBJ whole genome shotgun (WGS) entry which is preliminary data.</text>
</comment>
<feature type="compositionally biased region" description="Basic and acidic residues" evidence="1">
    <location>
        <begin position="100"/>
        <end position="124"/>
    </location>
</feature>
<organism evidence="3 4">
    <name type="scientific">SAR324 cluster bacterium</name>
    <dbReference type="NCBI Taxonomy" id="2024889"/>
    <lineage>
        <taxon>Bacteria</taxon>
        <taxon>Deltaproteobacteria</taxon>
        <taxon>SAR324 cluster</taxon>
    </lineage>
</organism>
<gene>
    <name evidence="3" type="ORF">GYA55_15045</name>
</gene>
<proteinExistence type="predicted"/>
<evidence type="ECO:0000256" key="1">
    <source>
        <dbReference type="SAM" id="MobiDB-lite"/>
    </source>
</evidence>
<evidence type="ECO:0000256" key="2">
    <source>
        <dbReference type="SAM" id="SignalP"/>
    </source>
</evidence>
<keyword evidence="2" id="KW-0732">Signal</keyword>
<dbReference type="EMBL" id="JAAZON010000684">
    <property type="protein sequence ID" value="NMC64480.1"/>
    <property type="molecule type" value="Genomic_DNA"/>
</dbReference>